<sequence length="174" mass="20492">MQQFLKDYGELISVTLIPIFIWVLGVQFQIRYSKRKEKVDLFLRLMADRKKYPPSVEMADALNQIDVVFQDDNKVRTAWRALFDALHPHSQHQATANTFLLDLLSEIAISLGYKNLKQTEIDRFYQPVFFENQIVNQNVISQELLRVLQHSKSNAEGFSKKEYKKRMKKKQLKA</sequence>
<keyword evidence="1" id="KW-0472">Membrane</keyword>
<dbReference type="AlphaFoldDB" id="A0A1S9PNF9"/>
<dbReference type="RefSeq" id="WP_078346304.1">
    <property type="nucleotide sequence ID" value="NZ_MBTF01000001.1"/>
</dbReference>
<dbReference type="InterPro" id="IPR046502">
    <property type="entry name" value="DUF6680"/>
</dbReference>
<evidence type="ECO:0000313" key="3">
    <source>
        <dbReference type="EMBL" id="OOQ62108.1"/>
    </source>
</evidence>
<feature type="domain" description="DUF6680" evidence="2">
    <location>
        <begin position="6"/>
        <end position="164"/>
    </location>
</feature>
<keyword evidence="1" id="KW-0812">Transmembrane</keyword>
<dbReference type="Pfam" id="PF20385">
    <property type="entry name" value="DUF6680"/>
    <property type="match status" value="1"/>
</dbReference>
<protein>
    <recommendedName>
        <fullName evidence="2">DUF6680 domain-containing protein</fullName>
    </recommendedName>
</protein>
<evidence type="ECO:0000259" key="2">
    <source>
        <dbReference type="Pfam" id="PF20385"/>
    </source>
</evidence>
<proteinExistence type="predicted"/>
<organism evidence="3 4">
    <name type="scientific">Mucilaginibacter pedocola</name>
    <dbReference type="NCBI Taxonomy" id="1792845"/>
    <lineage>
        <taxon>Bacteria</taxon>
        <taxon>Pseudomonadati</taxon>
        <taxon>Bacteroidota</taxon>
        <taxon>Sphingobacteriia</taxon>
        <taxon>Sphingobacteriales</taxon>
        <taxon>Sphingobacteriaceae</taxon>
        <taxon>Mucilaginibacter</taxon>
    </lineage>
</organism>
<keyword evidence="4" id="KW-1185">Reference proteome</keyword>
<accession>A0A1S9PNF9</accession>
<evidence type="ECO:0000313" key="4">
    <source>
        <dbReference type="Proteomes" id="UP000189739"/>
    </source>
</evidence>
<dbReference type="Proteomes" id="UP000189739">
    <property type="component" value="Unassembled WGS sequence"/>
</dbReference>
<comment type="caution">
    <text evidence="3">The sequence shown here is derived from an EMBL/GenBank/DDBJ whole genome shotgun (WGS) entry which is preliminary data.</text>
</comment>
<feature type="transmembrane region" description="Helical" evidence="1">
    <location>
        <begin position="12"/>
        <end position="30"/>
    </location>
</feature>
<dbReference type="EMBL" id="MBTF01000001">
    <property type="protein sequence ID" value="OOQ62108.1"/>
    <property type="molecule type" value="Genomic_DNA"/>
</dbReference>
<name>A0A1S9PNF9_9SPHI</name>
<evidence type="ECO:0000256" key="1">
    <source>
        <dbReference type="SAM" id="Phobius"/>
    </source>
</evidence>
<dbReference type="OrthoDB" id="1493783at2"/>
<gene>
    <name evidence="3" type="ORF">BC343_03400</name>
</gene>
<dbReference type="STRING" id="1792845.BC343_03400"/>
<reference evidence="3 4" key="1">
    <citation type="submission" date="2016-07" db="EMBL/GenBank/DDBJ databases">
        <title>Genomic analysis of zinc-resistant bacterium Mucilaginibacter pedocola TBZ30.</title>
        <authorList>
            <person name="Huang J."/>
            <person name="Tang J."/>
        </authorList>
    </citation>
    <scope>NUCLEOTIDE SEQUENCE [LARGE SCALE GENOMIC DNA]</scope>
    <source>
        <strain evidence="3 4">TBZ30</strain>
    </source>
</reference>
<keyword evidence="1" id="KW-1133">Transmembrane helix</keyword>